<protein>
    <recommendedName>
        <fullName evidence="4">Secreted protein</fullName>
    </recommendedName>
</protein>
<comment type="caution">
    <text evidence="2">The sequence shown here is derived from an EMBL/GenBank/DDBJ whole genome shotgun (WGS) entry which is preliminary data.</text>
</comment>
<gene>
    <name evidence="2" type="ORF">Rrhod_0095</name>
</gene>
<evidence type="ECO:0008006" key="4">
    <source>
        <dbReference type="Google" id="ProtNLM"/>
    </source>
</evidence>
<feature type="chain" id="PRO_5038718482" description="Secreted protein" evidence="1">
    <location>
        <begin position="42"/>
        <end position="264"/>
    </location>
</feature>
<dbReference type="Proteomes" id="UP000013525">
    <property type="component" value="Unassembled WGS sequence"/>
</dbReference>
<dbReference type="EMBL" id="APMY01000003">
    <property type="protein sequence ID" value="EOM78557.1"/>
    <property type="molecule type" value="Genomic_DNA"/>
</dbReference>
<dbReference type="PATRIC" id="fig|1273125.3.peg.92"/>
<name>R7WTF8_9NOCA</name>
<dbReference type="eggNOG" id="ENOG5033T5F">
    <property type="taxonomic scope" value="Bacteria"/>
</dbReference>
<proteinExistence type="predicted"/>
<evidence type="ECO:0000256" key="1">
    <source>
        <dbReference type="SAM" id="SignalP"/>
    </source>
</evidence>
<organism evidence="2 3">
    <name type="scientific">Rhodococcus rhodnii LMG 5362</name>
    <dbReference type="NCBI Taxonomy" id="1273125"/>
    <lineage>
        <taxon>Bacteria</taxon>
        <taxon>Bacillati</taxon>
        <taxon>Actinomycetota</taxon>
        <taxon>Actinomycetes</taxon>
        <taxon>Mycobacteriales</taxon>
        <taxon>Nocardiaceae</taxon>
        <taxon>Rhodococcus</taxon>
    </lineage>
</organism>
<evidence type="ECO:0000313" key="2">
    <source>
        <dbReference type="EMBL" id="EOM78557.1"/>
    </source>
</evidence>
<accession>R7WTF8</accession>
<dbReference type="AlphaFoldDB" id="R7WTF8"/>
<evidence type="ECO:0000313" key="3">
    <source>
        <dbReference type="Proteomes" id="UP000013525"/>
    </source>
</evidence>
<reference evidence="2 3" key="1">
    <citation type="journal article" date="2013" name="Genome Announc.">
        <title>Draft Genome Sequence of Rhodococcus rhodnii Strain LMG5362, a Symbiont of Rhodnius prolixus (Hemiptera, Reduviidae, Triatominae), the Principle Vector of Trypanosoma cruzi.</title>
        <authorList>
            <person name="Pachebat J.A."/>
            <person name="van Keulen G."/>
            <person name="Whitten M.M."/>
            <person name="Girdwood S."/>
            <person name="Del Sol R."/>
            <person name="Dyson P.J."/>
            <person name="Facey P.D."/>
        </authorList>
    </citation>
    <scope>NUCLEOTIDE SEQUENCE [LARGE SCALE GENOMIC DNA]</scope>
    <source>
        <strain evidence="2 3">LMG 5362</strain>
    </source>
</reference>
<keyword evidence="1" id="KW-0732">Signal</keyword>
<keyword evidence="3" id="KW-1185">Reference proteome</keyword>
<feature type="signal peptide" evidence="1">
    <location>
        <begin position="1"/>
        <end position="41"/>
    </location>
</feature>
<sequence length="264" mass="26948">MGWITQKEIDVRNIGRTRQFRRAATAVVAAVAIAGAGSALTAPVAGAEPAGDARDAQVALEGITSAPQDVSAIVESIEIANAILDQFGITPFTPTVGACTDLSFPLAVAGAVPGPATPPIGDLSFSLFGSEIDLNAVRRGEVLYGFVPTGVRNDSADKSGMKVAWFNVNTFQGGFGEPMGGISDVILDAVVKRIEGLAPGVAVVANRLVDSTLRPVLNRIPQNGVRGGLVDTGQGTVLSAIYGTVNKGDATCVFFPSLGIATAA</sequence>